<gene>
    <name evidence="8" type="ORF">ASPZODRAFT_1619687</name>
</gene>
<keyword evidence="9" id="KW-1185">Reference proteome</keyword>
<feature type="region of interest" description="Disordered" evidence="6">
    <location>
        <begin position="724"/>
        <end position="797"/>
    </location>
</feature>
<evidence type="ECO:0000256" key="2">
    <source>
        <dbReference type="ARBA" id="ARBA00023015"/>
    </source>
</evidence>
<dbReference type="GeneID" id="34613014"/>
<evidence type="ECO:0000313" key="9">
    <source>
        <dbReference type="Proteomes" id="UP000184188"/>
    </source>
</evidence>
<dbReference type="RefSeq" id="XP_022583050.1">
    <property type="nucleotide sequence ID" value="XM_022726550.1"/>
</dbReference>
<sequence>MDGEPPRATKRRRLPRASQACNWCRTRKTKCDQLRPCSYCAYHSLECVYKTSDIESISSATKKNAGAKEIDIPVNQARLSPWPEGAALTSRVRRQYDPGETLGRSEADAPSPSPIQPAIRSTGQWNLPLAPAPLPTSPTEDCTPRTVDGAPSEIGDSSSRVGLSGVNIHTNGTEFYGNSSNLAFLGNLYSRARNQARTASSQDSPPNGSHGGQTLAQSPFSLALDKDSDREGPTQEKEQLSIVNLLHNPNFPTKAASVDQQSAPQQDKELRRSKSGSLADHACRNGRRPEMALLVRSIPDESQFEIEKMFISSYFSNKHWVHPMLDKPRFMHRCEAEAWHAPGRARFLNGSSKFTGLYFAVVAMGAINSSPNETALLDHYCTYSPDPTARTGPASGFSALDFAEFYFEMAKQTLGDIFESCSLESAQALLILSVYCQNALRPHSCFMYSGMAVRTAVAIGLASGFSSPSACIRKEGKRTWWSIYSHEVEMCCSSGRLDSMKALNHYHVSLPKLKADPGNGSDPDAEDNEIGMIPVMVALAKIMSEASHLIYHETTERSMTEMSRIAMDLDKKLLDWKESLPSFLSIDVAALNDPEWAFKQRLVLKLRFYNTRILIHRPFLVASTASRFSIQMQYESFLHRIYIRTWWYNTTYALYASMILLHLVLSDFPGISCKDLLQDVEKSLEIFSSMGDMLVVRRCGEMIKEVLEVARMCLARRQALTTAPPFPSGGASSSSSSSILAPSQQPWSVQGHTEPGWHHGRSSHTTHSHPTTTTPLGQPIETTTTTTGGSGSALLPNSAGGNGDFFSTLFSQDGIDNDTDWNARAEILANLVDPGVLEDFAFGGGGAGDFSLFYSA</sequence>
<feature type="compositionally biased region" description="Low complexity" evidence="6">
    <location>
        <begin position="768"/>
        <end position="787"/>
    </location>
</feature>
<feature type="compositionally biased region" description="Low complexity" evidence="6">
    <location>
        <begin position="728"/>
        <end position="746"/>
    </location>
</feature>
<dbReference type="CDD" id="cd00067">
    <property type="entry name" value="GAL4"/>
    <property type="match status" value="1"/>
</dbReference>
<feature type="domain" description="Zn(2)-C6 fungal-type" evidence="7">
    <location>
        <begin position="20"/>
        <end position="49"/>
    </location>
</feature>
<dbReference type="InterPro" id="IPR001138">
    <property type="entry name" value="Zn2Cys6_DnaBD"/>
</dbReference>
<dbReference type="GO" id="GO:0000435">
    <property type="term" value="P:positive regulation of transcription from RNA polymerase II promoter by galactose"/>
    <property type="evidence" value="ECO:0007669"/>
    <property type="project" value="TreeGrafter"/>
</dbReference>
<proteinExistence type="predicted"/>
<evidence type="ECO:0000256" key="3">
    <source>
        <dbReference type="ARBA" id="ARBA00023125"/>
    </source>
</evidence>
<dbReference type="GO" id="GO:0000978">
    <property type="term" value="F:RNA polymerase II cis-regulatory region sequence-specific DNA binding"/>
    <property type="evidence" value="ECO:0007669"/>
    <property type="project" value="TreeGrafter"/>
</dbReference>
<evidence type="ECO:0000256" key="5">
    <source>
        <dbReference type="ARBA" id="ARBA00023242"/>
    </source>
</evidence>
<dbReference type="SMART" id="SM00906">
    <property type="entry name" value="Fungal_trans"/>
    <property type="match status" value="1"/>
</dbReference>
<dbReference type="PANTHER" id="PTHR47424:SF15">
    <property type="entry name" value="ZN(II)2CYS6 TRANSCRIPTION FACTOR (EUROFUNG)"/>
    <property type="match status" value="1"/>
</dbReference>
<feature type="region of interest" description="Disordered" evidence="6">
    <location>
        <begin position="251"/>
        <end position="283"/>
    </location>
</feature>
<dbReference type="GO" id="GO:0008270">
    <property type="term" value="F:zinc ion binding"/>
    <property type="evidence" value="ECO:0007669"/>
    <property type="project" value="InterPro"/>
</dbReference>
<dbReference type="CDD" id="cd12148">
    <property type="entry name" value="fungal_TF_MHR"/>
    <property type="match status" value="1"/>
</dbReference>
<dbReference type="EMBL" id="KV878339">
    <property type="protein sequence ID" value="OJJ48540.1"/>
    <property type="molecule type" value="Genomic_DNA"/>
</dbReference>
<feature type="region of interest" description="Disordered" evidence="6">
    <location>
        <begin position="195"/>
        <end position="216"/>
    </location>
</feature>
<evidence type="ECO:0000256" key="6">
    <source>
        <dbReference type="SAM" id="MobiDB-lite"/>
    </source>
</evidence>
<feature type="region of interest" description="Disordered" evidence="6">
    <location>
        <begin position="100"/>
        <end position="159"/>
    </location>
</feature>
<dbReference type="PROSITE" id="PS50048">
    <property type="entry name" value="ZN2_CY6_FUNGAL_2"/>
    <property type="match status" value="1"/>
</dbReference>
<dbReference type="Pfam" id="PF04082">
    <property type="entry name" value="Fungal_trans"/>
    <property type="match status" value="1"/>
</dbReference>
<keyword evidence="1" id="KW-0479">Metal-binding</keyword>
<dbReference type="AlphaFoldDB" id="A0A1L9SMW1"/>
<protein>
    <recommendedName>
        <fullName evidence="7">Zn(2)-C6 fungal-type domain-containing protein</fullName>
    </recommendedName>
</protein>
<reference evidence="9" key="1">
    <citation type="journal article" date="2017" name="Genome Biol.">
        <title>Comparative genomics reveals high biological diversity and specific adaptations in the industrially and medically important fungal genus Aspergillus.</title>
        <authorList>
            <person name="de Vries R.P."/>
            <person name="Riley R."/>
            <person name="Wiebenga A."/>
            <person name="Aguilar-Osorio G."/>
            <person name="Amillis S."/>
            <person name="Uchima C.A."/>
            <person name="Anderluh G."/>
            <person name="Asadollahi M."/>
            <person name="Askin M."/>
            <person name="Barry K."/>
            <person name="Battaglia E."/>
            <person name="Bayram O."/>
            <person name="Benocci T."/>
            <person name="Braus-Stromeyer S.A."/>
            <person name="Caldana C."/>
            <person name="Canovas D."/>
            <person name="Cerqueira G.C."/>
            <person name="Chen F."/>
            <person name="Chen W."/>
            <person name="Choi C."/>
            <person name="Clum A."/>
            <person name="Dos Santos R.A."/>
            <person name="Damasio A.R."/>
            <person name="Diallinas G."/>
            <person name="Emri T."/>
            <person name="Fekete E."/>
            <person name="Flipphi M."/>
            <person name="Freyberg S."/>
            <person name="Gallo A."/>
            <person name="Gournas C."/>
            <person name="Habgood R."/>
            <person name="Hainaut M."/>
            <person name="Harispe M.L."/>
            <person name="Henrissat B."/>
            <person name="Hilden K.S."/>
            <person name="Hope R."/>
            <person name="Hossain A."/>
            <person name="Karabika E."/>
            <person name="Karaffa L."/>
            <person name="Karanyi Z."/>
            <person name="Krasevec N."/>
            <person name="Kuo A."/>
            <person name="Kusch H."/>
            <person name="LaButti K."/>
            <person name="Lagendijk E.L."/>
            <person name="Lapidus A."/>
            <person name="Levasseur A."/>
            <person name="Lindquist E."/>
            <person name="Lipzen A."/>
            <person name="Logrieco A.F."/>
            <person name="MacCabe A."/>
            <person name="Maekelae M.R."/>
            <person name="Malavazi I."/>
            <person name="Melin P."/>
            <person name="Meyer V."/>
            <person name="Mielnichuk N."/>
            <person name="Miskei M."/>
            <person name="Molnar A.P."/>
            <person name="Mule G."/>
            <person name="Ngan C.Y."/>
            <person name="Orejas M."/>
            <person name="Orosz E."/>
            <person name="Ouedraogo J.P."/>
            <person name="Overkamp K.M."/>
            <person name="Park H.-S."/>
            <person name="Perrone G."/>
            <person name="Piumi F."/>
            <person name="Punt P.J."/>
            <person name="Ram A.F."/>
            <person name="Ramon A."/>
            <person name="Rauscher S."/>
            <person name="Record E."/>
            <person name="Riano-Pachon D.M."/>
            <person name="Robert V."/>
            <person name="Roehrig J."/>
            <person name="Ruller R."/>
            <person name="Salamov A."/>
            <person name="Salih N.S."/>
            <person name="Samson R.A."/>
            <person name="Sandor E."/>
            <person name="Sanguinetti M."/>
            <person name="Schuetze T."/>
            <person name="Sepcic K."/>
            <person name="Shelest E."/>
            <person name="Sherlock G."/>
            <person name="Sophianopoulou V."/>
            <person name="Squina F.M."/>
            <person name="Sun H."/>
            <person name="Susca A."/>
            <person name="Todd R.B."/>
            <person name="Tsang A."/>
            <person name="Unkles S.E."/>
            <person name="van de Wiele N."/>
            <person name="van Rossen-Uffink D."/>
            <person name="Oliveira J.V."/>
            <person name="Vesth T.C."/>
            <person name="Visser J."/>
            <person name="Yu J.-H."/>
            <person name="Zhou M."/>
            <person name="Andersen M.R."/>
            <person name="Archer D.B."/>
            <person name="Baker S.E."/>
            <person name="Benoit I."/>
            <person name="Brakhage A.A."/>
            <person name="Braus G.H."/>
            <person name="Fischer R."/>
            <person name="Frisvad J.C."/>
            <person name="Goldman G.H."/>
            <person name="Houbraken J."/>
            <person name="Oakley B."/>
            <person name="Pocsi I."/>
            <person name="Scazzocchio C."/>
            <person name="Seiboth B."/>
            <person name="vanKuyk P.A."/>
            <person name="Wortman J."/>
            <person name="Dyer P.S."/>
            <person name="Grigoriev I.V."/>
        </authorList>
    </citation>
    <scope>NUCLEOTIDE SEQUENCE [LARGE SCALE GENOMIC DNA]</scope>
    <source>
        <strain evidence="9">CBS 506.65</strain>
    </source>
</reference>
<name>A0A1L9SMW1_9EURO</name>
<dbReference type="PROSITE" id="PS00463">
    <property type="entry name" value="ZN2_CY6_FUNGAL_1"/>
    <property type="match status" value="1"/>
</dbReference>
<dbReference type="GO" id="GO:0006351">
    <property type="term" value="P:DNA-templated transcription"/>
    <property type="evidence" value="ECO:0007669"/>
    <property type="project" value="InterPro"/>
</dbReference>
<feature type="compositionally biased region" description="Basic residues" evidence="6">
    <location>
        <begin position="758"/>
        <end position="767"/>
    </location>
</feature>
<accession>A0A1L9SMW1</accession>
<dbReference type="VEuPathDB" id="FungiDB:ASPZODRAFT_1619687"/>
<evidence type="ECO:0000256" key="4">
    <source>
        <dbReference type="ARBA" id="ARBA00023163"/>
    </source>
</evidence>
<evidence type="ECO:0000259" key="7">
    <source>
        <dbReference type="PROSITE" id="PS50048"/>
    </source>
</evidence>
<organism evidence="8 9">
    <name type="scientific">Penicilliopsis zonata CBS 506.65</name>
    <dbReference type="NCBI Taxonomy" id="1073090"/>
    <lineage>
        <taxon>Eukaryota</taxon>
        <taxon>Fungi</taxon>
        <taxon>Dikarya</taxon>
        <taxon>Ascomycota</taxon>
        <taxon>Pezizomycotina</taxon>
        <taxon>Eurotiomycetes</taxon>
        <taxon>Eurotiomycetidae</taxon>
        <taxon>Eurotiales</taxon>
        <taxon>Aspergillaceae</taxon>
        <taxon>Penicilliopsis</taxon>
    </lineage>
</organism>
<dbReference type="InterPro" id="IPR051127">
    <property type="entry name" value="Fungal_SecMet_Regulators"/>
</dbReference>
<dbReference type="PANTHER" id="PTHR47424">
    <property type="entry name" value="REGULATORY PROTEIN GAL4"/>
    <property type="match status" value="1"/>
</dbReference>
<dbReference type="STRING" id="1073090.A0A1L9SMW1"/>
<dbReference type="Pfam" id="PF00172">
    <property type="entry name" value="Zn_clus"/>
    <property type="match status" value="1"/>
</dbReference>
<evidence type="ECO:0000313" key="8">
    <source>
        <dbReference type="EMBL" id="OJJ48540.1"/>
    </source>
</evidence>
<dbReference type="InterPro" id="IPR036864">
    <property type="entry name" value="Zn2-C6_fun-type_DNA-bd_sf"/>
</dbReference>
<keyword evidence="2" id="KW-0805">Transcription regulation</keyword>
<dbReference type="GO" id="GO:0005634">
    <property type="term" value="C:nucleus"/>
    <property type="evidence" value="ECO:0007669"/>
    <property type="project" value="TreeGrafter"/>
</dbReference>
<dbReference type="SMART" id="SM00066">
    <property type="entry name" value="GAL4"/>
    <property type="match status" value="1"/>
</dbReference>
<dbReference type="SUPFAM" id="SSF57701">
    <property type="entry name" value="Zn2/Cys6 DNA-binding domain"/>
    <property type="match status" value="1"/>
</dbReference>
<dbReference type="GO" id="GO:0000981">
    <property type="term" value="F:DNA-binding transcription factor activity, RNA polymerase II-specific"/>
    <property type="evidence" value="ECO:0007669"/>
    <property type="project" value="InterPro"/>
</dbReference>
<keyword evidence="4" id="KW-0804">Transcription</keyword>
<dbReference type="Proteomes" id="UP000184188">
    <property type="component" value="Unassembled WGS sequence"/>
</dbReference>
<keyword evidence="3" id="KW-0238">DNA-binding</keyword>
<evidence type="ECO:0000256" key="1">
    <source>
        <dbReference type="ARBA" id="ARBA00022723"/>
    </source>
</evidence>
<dbReference type="InterPro" id="IPR007219">
    <property type="entry name" value="XnlR_reg_dom"/>
</dbReference>
<dbReference type="Gene3D" id="4.10.240.10">
    <property type="entry name" value="Zn(2)-C6 fungal-type DNA-binding domain"/>
    <property type="match status" value="1"/>
</dbReference>
<dbReference type="OrthoDB" id="2571985at2759"/>
<keyword evidence="5" id="KW-0539">Nucleus</keyword>